<dbReference type="Gene3D" id="3.40.30.10">
    <property type="entry name" value="Glutaredoxin"/>
    <property type="match status" value="1"/>
</dbReference>
<dbReference type="Proteomes" id="UP000192932">
    <property type="component" value="Plasmid unnamed7"/>
</dbReference>
<dbReference type="InterPro" id="IPR036249">
    <property type="entry name" value="Thioredoxin-like_sf"/>
</dbReference>
<dbReference type="Pfam" id="PF00462">
    <property type="entry name" value="Glutaredoxin"/>
    <property type="match status" value="1"/>
</dbReference>
<dbReference type="AlphaFoldDB" id="A0A1W6AJU8"/>
<name>A0A1W6AJU8_BACMY</name>
<protein>
    <submittedName>
        <fullName evidence="2">NrdH-redoxin</fullName>
    </submittedName>
</protein>
<feature type="domain" description="Glutaredoxin" evidence="1">
    <location>
        <begin position="5"/>
        <end position="54"/>
    </location>
</feature>
<sequence length="83" mass="9332">MATKIIMYTKNSCPNCNRAKFMLKHCPVNVELIEINVDNSKDVDKAYENLKSNGIHSLPAFKFENGNIVVGFEEGKIMNQLGL</sequence>
<dbReference type="RefSeq" id="WP_085313761.1">
    <property type="nucleotide sequence ID" value="NZ_CP020750.1"/>
</dbReference>
<evidence type="ECO:0000313" key="2">
    <source>
        <dbReference type="EMBL" id="ARJ26094.1"/>
    </source>
</evidence>
<accession>A0A1W6AJU8</accession>
<reference evidence="2 3" key="1">
    <citation type="submission" date="2017-04" db="EMBL/GenBank/DDBJ databases">
        <title>The Characteristic of a Fine Plant Growth-Promoting Rhizobacteria Bacillus mycoides Gnyt1 and its Whole Genome Sequencing Analysis.</title>
        <authorList>
            <person name="Li J.H."/>
            <person name="Yao T."/>
        </authorList>
    </citation>
    <scope>NUCLEOTIDE SEQUENCE [LARGE SCALE GENOMIC DNA]</scope>
    <source>
        <strain evidence="2 3">Gnyt1</strain>
        <plasmid evidence="3">Plasmid unnamed7</plasmid>
    </source>
</reference>
<dbReference type="EMBL" id="CP020750">
    <property type="protein sequence ID" value="ARJ26094.1"/>
    <property type="molecule type" value="Genomic_DNA"/>
</dbReference>
<gene>
    <name evidence="2" type="ORF">B7492_34255</name>
</gene>
<dbReference type="CDD" id="cd02976">
    <property type="entry name" value="NrdH"/>
    <property type="match status" value="1"/>
</dbReference>
<dbReference type="SUPFAM" id="SSF52833">
    <property type="entry name" value="Thioredoxin-like"/>
    <property type="match status" value="1"/>
</dbReference>
<proteinExistence type="predicted"/>
<geneLocation type="plasmid" evidence="2 3">
    <name>unnamed7</name>
</geneLocation>
<keyword evidence="2" id="KW-0614">Plasmid</keyword>
<dbReference type="InterPro" id="IPR002109">
    <property type="entry name" value="Glutaredoxin"/>
</dbReference>
<dbReference type="PROSITE" id="PS51354">
    <property type="entry name" value="GLUTAREDOXIN_2"/>
    <property type="match status" value="1"/>
</dbReference>
<evidence type="ECO:0000259" key="1">
    <source>
        <dbReference type="Pfam" id="PF00462"/>
    </source>
</evidence>
<organism evidence="2 3">
    <name type="scientific">Bacillus mycoides</name>
    <dbReference type="NCBI Taxonomy" id="1405"/>
    <lineage>
        <taxon>Bacteria</taxon>
        <taxon>Bacillati</taxon>
        <taxon>Bacillota</taxon>
        <taxon>Bacilli</taxon>
        <taxon>Bacillales</taxon>
        <taxon>Bacillaceae</taxon>
        <taxon>Bacillus</taxon>
        <taxon>Bacillus cereus group</taxon>
    </lineage>
</organism>
<evidence type="ECO:0000313" key="3">
    <source>
        <dbReference type="Proteomes" id="UP000192932"/>
    </source>
</evidence>